<keyword evidence="4 8" id="KW-0812">Transmembrane</keyword>
<feature type="transmembrane region" description="Helical" evidence="8">
    <location>
        <begin position="12"/>
        <end position="28"/>
    </location>
</feature>
<evidence type="ECO:0000256" key="3">
    <source>
        <dbReference type="ARBA" id="ARBA00022475"/>
    </source>
</evidence>
<feature type="transmembrane region" description="Helical" evidence="8">
    <location>
        <begin position="202"/>
        <end position="224"/>
    </location>
</feature>
<dbReference type="KEGG" id="ehx:EMIHUDRAFT_448259"/>
<dbReference type="PROSITE" id="PS51257">
    <property type="entry name" value="PROKAR_LIPOPROTEIN"/>
    <property type="match status" value="1"/>
</dbReference>
<feature type="transmembrane region" description="Helical" evidence="8">
    <location>
        <begin position="454"/>
        <end position="471"/>
    </location>
</feature>
<reference evidence="9" key="2">
    <citation type="submission" date="2024-10" db="UniProtKB">
        <authorList>
            <consortium name="EnsemblProtists"/>
        </authorList>
    </citation>
    <scope>IDENTIFICATION</scope>
</reference>
<keyword evidence="2" id="KW-0813">Transport</keyword>
<dbReference type="Pfam" id="PF03547">
    <property type="entry name" value="Mem_trans"/>
    <property type="match status" value="1"/>
</dbReference>
<dbReference type="Proteomes" id="UP000013827">
    <property type="component" value="Unassembled WGS sequence"/>
</dbReference>
<evidence type="ECO:0000256" key="6">
    <source>
        <dbReference type="ARBA" id="ARBA00023136"/>
    </source>
</evidence>
<feature type="transmembrane region" description="Helical" evidence="8">
    <location>
        <begin position="143"/>
        <end position="166"/>
    </location>
</feature>
<feature type="transmembrane region" description="Helical" evidence="8">
    <location>
        <begin position="70"/>
        <end position="94"/>
    </location>
</feature>
<evidence type="ECO:0000313" key="10">
    <source>
        <dbReference type="Proteomes" id="UP000013827"/>
    </source>
</evidence>
<dbReference type="GO" id="GO:0016020">
    <property type="term" value="C:membrane"/>
    <property type="evidence" value="ECO:0007669"/>
    <property type="project" value="UniProtKB-SubCell"/>
</dbReference>
<dbReference type="PANTHER" id="PTHR36838">
    <property type="entry name" value="AUXIN EFFLUX CARRIER FAMILY PROTEIN"/>
    <property type="match status" value="1"/>
</dbReference>
<evidence type="ECO:0000256" key="5">
    <source>
        <dbReference type="ARBA" id="ARBA00022989"/>
    </source>
</evidence>
<proteinExistence type="predicted"/>
<protein>
    <submittedName>
        <fullName evidence="9">Uncharacterized protein</fullName>
    </submittedName>
</protein>
<dbReference type="RefSeq" id="XP_005767301.1">
    <property type="nucleotide sequence ID" value="XM_005767244.1"/>
</dbReference>
<feature type="transmembrane region" description="Helical" evidence="8">
    <location>
        <begin position="244"/>
        <end position="264"/>
    </location>
</feature>
<evidence type="ECO:0000313" key="9">
    <source>
        <dbReference type="EnsemblProtists" id="EOD14872"/>
    </source>
</evidence>
<evidence type="ECO:0000256" key="8">
    <source>
        <dbReference type="SAM" id="Phobius"/>
    </source>
</evidence>
<keyword evidence="10" id="KW-1185">Reference proteome</keyword>
<evidence type="ECO:0000256" key="7">
    <source>
        <dbReference type="SAM" id="MobiDB-lite"/>
    </source>
</evidence>
<feature type="transmembrane region" description="Helical" evidence="8">
    <location>
        <begin position="40"/>
        <end position="58"/>
    </location>
</feature>
<accession>A0A0D3IUD7</accession>
<dbReference type="HOGENOM" id="CLU_464986_0_0_1"/>
<evidence type="ECO:0000256" key="2">
    <source>
        <dbReference type="ARBA" id="ARBA00022448"/>
    </source>
</evidence>
<dbReference type="GO" id="GO:0055085">
    <property type="term" value="P:transmembrane transport"/>
    <property type="evidence" value="ECO:0007669"/>
    <property type="project" value="InterPro"/>
</dbReference>
<feature type="region of interest" description="Disordered" evidence="7">
    <location>
        <begin position="474"/>
        <end position="507"/>
    </location>
</feature>
<keyword evidence="5 8" id="KW-1133">Transmembrane helix</keyword>
<feature type="transmembrane region" description="Helical" evidence="8">
    <location>
        <begin position="356"/>
        <end position="374"/>
    </location>
</feature>
<evidence type="ECO:0000256" key="4">
    <source>
        <dbReference type="ARBA" id="ARBA00022692"/>
    </source>
</evidence>
<organism evidence="9 10">
    <name type="scientific">Emiliania huxleyi (strain CCMP1516)</name>
    <dbReference type="NCBI Taxonomy" id="280463"/>
    <lineage>
        <taxon>Eukaryota</taxon>
        <taxon>Haptista</taxon>
        <taxon>Haptophyta</taxon>
        <taxon>Prymnesiophyceae</taxon>
        <taxon>Isochrysidales</taxon>
        <taxon>Noelaerhabdaceae</taxon>
        <taxon>Emiliania</taxon>
    </lineage>
</organism>
<feature type="transmembrane region" description="Helical" evidence="8">
    <location>
        <begin position="386"/>
        <end position="409"/>
    </location>
</feature>
<dbReference type="PANTHER" id="PTHR36838:SF3">
    <property type="entry name" value="TRANSPORTER AUXIN EFFLUX CARRIER EC FAMILY"/>
    <property type="match status" value="1"/>
</dbReference>
<comment type="subcellular location">
    <subcellularLocation>
        <location evidence="1">Membrane</location>
        <topology evidence="1">Multi-pass membrane protein</topology>
    </subcellularLocation>
</comment>
<dbReference type="GeneID" id="17261005"/>
<feature type="compositionally biased region" description="Basic and acidic residues" evidence="7">
    <location>
        <begin position="492"/>
        <end position="507"/>
    </location>
</feature>
<feature type="transmembrane region" description="Helical" evidence="8">
    <location>
        <begin position="271"/>
        <end position="292"/>
    </location>
</feature>
<feature type="transmembrane region" description="Helical" evidence="8">
    <location>
        <begin position="103"/>
        <end position="123"/>
    </location>
</feature>
<keyword evidence="3" id="KW-1003">Cell membrane</keyword>
<evidence type="ECO:0000256" key="1">
    <source>
        <dbReference type="ARBA" id="ARBA00004141"/>
    </source>
</evidence>
<keyword evidence="6 8" id="KW-0472">Membrane</keyword>
<dbReference type="EnsemblProtists" id="EOD14872">
    <property type="protein sequence ID" value="EOD14872"/>
    <property type="gene ID" value="EMIHUDRAFT_448259"/>
</dbReference>
<sequence length="587" mass="61006">MADAASRLFNTLFTTFSAVFLGFACVKLRLISPGEGDMKGFGFFVGQIVFPLLIFKTVATAQLEGMSLQTLLACSLGKATVVGLTFAATVCFYLPRRTLGDRILTASVFASFAMASNDFAIGFPVVDALYGDGKAEGGVDTDALVAGNALIGSAVFVPGVTVLFSIGEALKKKDERAGGGSDSSEAALIGGRWPEALSTARAILLNPVITMTLAGFAYKLAFGWTLTLRDSKMRLEFPHPLSDLLELLTAPFGMCALFLTGTSLRGLRVSLVSCLLVAMKVVVCAYVSYALAGSLVDGRELRGFSFLYGMIPTSSAPLLFAMRYSPASAELLASSILLGLETMVDTLSRVQLTTTLAAFACATLCLASLGGLALRDAWGGAGPQRALLLCYAATLVVYAAAMAAMSPLLDDGPCSRLLLGAVPSVLVYPNTLNEVCSAVKPRLDPATLHLAPNLAWNVLLLLTSCGLFAYGSTRPHAPRRSTAALPPTAHSSDSDHASDPAADVEARGRGCGGVAPGAAGGASRASLTASMRASSALPDGLVHGLAAFATLRFFLQCVNTLLVEFDSAVAGVCDHAGGLPPQRRFTP</sequence>
<dbReference type="AlphaFoldDB" id="A0A0D3IUD7"/>
<name>A0A0D3IUD7_EMIH1</name>
<dbReference type="InterPro" id="IPR004776">
    <property type="entry name" value="Mem_transp_PIN-like"/>
</dbReference>
<dbReference type="PaxDb" id="2903-EOD14872"/>
<reference evidence="10" key="1">
    <citation type="journal article" date="2013" name="Nature">
        <title>Pan genome of the phytoplankton Emiliania underpins its global distribution.</title>
        <authorList>
            <person name="Read B.A."/>
            <person name="Kegel J."/>
            <person name="Klute M.J."/>
            <person name="Kuo A."/>
            <person name="Lefebvre S.C."/>
            <person name="Maumus F."/>
            <person name="Mayer C."/>
            <person name="Miller J."/>
            <person name="Monier A."/>
            <person name="Salamov A."/>
            <person name="Young J."/>
            <person name="Aguilar M."/>
            <person name="Claverie J.M."/>
            <person name="Frickenhaus S."/>
            <person name="Gonzalez K."/>
            <person name="Herman E.K."/>
            <person name="Lin Y.C."/>
            <person name="Napier J."/>
            <person name="Ogata H."/>
            <person name="Sarno A.F."/>
            <person name="Shmutz J."/>
            <person name="Schroeder D."/>
            <person name="de Vargas C."/>
            <person name="Verret F."/>
            <person name="von Dassow P."/>
            <person name="Valentin K."/>
            <person name="Van de Peer Y."/>
            <person name="Wheeler G."/>
            <person name="Dacks J.B."/>
            <person name="Delwiche C.F."/>
            <person name="Dyhrman S.T."/>
            <person name="Glockner G."/>
            <person name="John U."/>
            <person name="Richards T."/>
            <person name="Worden A.Z."/>
            <person name="Zhang X."/>
            <person name="Grigoriev I.V."/>
            <person name="Allen A.E."/>
            <person name="Bidle K."/>
            <person name="Borodovsky M."/>
            <person name="Bowler C."/>
            <person name="Brownlee C."/>
            <person name="Cock J.M."/>
            <person name="Elias M."/>
            <person name="Gladyshev V.N."/>
            <person name="Groth M."/>
            <person name="Guda C."/>
            <person name="Hadaegh A."/>
            <person name="Iglesias-Rodriguez M.D."/>
            <person name="Jenkins J."/>
            <person name="Jones B.M."/>
            <person name="Lawson T."/>
            <person name="Leese F."/>
            <person name="Lindquist E."/>
            <person name="Lobanov A."/>
            <person name="Lomsadze A."/>
            <person name="Malik S.B."/>
            <person name="Marsh M.E."/>
            <person name="Mackinder L."/>
            <person name="Mock T."/>
            <person name="Mueller-Roeber B."/>
            <person name="Pagarete A."/>
            <person name="Parker M."/>
            <person name="Probert I."/>
            <person name="Quesneville H."/>
            <person name="Raines C."/>
            <person name="Rensing S.A."/>
            <person name="Riano-Pachon D.M."/>
            <person name="Richier S."/>
            <person name="Rokitta S."/>
            <person name="Shiraiwa Y."/>
            <person name="Soanes D.M."/>
            <person name="van der Giezen M."/>
            <person name="Wahlund T.M."/>
            <person name="Williams B."/>
            <person name="Wilson W."/>
            <person name="Wolfe G."/>
            <person name="Wurch L.L."/>
        </authorList>
    </citation>
    <scope>NUCLEOTIDE SEQUENCE</scope>
</reference>